<keyword evidence="4 6" id="KW-1133">Transmembrane helix</keyword>
<feature type="transmembrane region" description="Helical" evidence="6">
    <location>
        <begin position="169"/>
        <end position="187"/>
    </location>
</feature>
<dbReference type="InterPro" id="IPR011923">
    <property type="entry name" value="RodA/MrdB"/>
</dbReference>
<dbReference type="PROSITE" id="PS00428">
    <property type="entry name" value="FTSW_RODA_SPOVE"/>
    <property type="match status" value="1"/>
</dbReference>
<name>A0A1F5H3D7_9BACT</name>
<dbReference type="GO" id="GO:0008360">
    <property type="term" value="P:regulation of cell shape"/>
    <property type="evidence" value="ECO:0007669"/>
    <property type="project" value="UniProtKB-KW"/>
</dbReference>
<evidence type="ECO:0000256" key="4">
    <source>
        <dbReference type="ARBA" id="ARBA00022989"/>
    </source>
</evidence>
<protein>
    <submittedName>
        <fullName evidence="7">Rod shape-determining protein RodA</fullName>
    </submittedName>
</protein>
<proteinExistence type="predicted"/>
<dbReference type="GO" id="GO:0005886">
    <property type="term" value="C:plasma membrane"/>
    <property type="evidence" value="ECO:0007669"/>
    <property type="project" value="TreeGrafter"/>
</dbReference>
<dbReference type="InterPro" id="IPR001182">
    <property type="entry name" value="FtsW/RodA"/>
</dbReference>
<evidence type="ECO:0000256" key="1">
    <source>
        <dbReference type="ARBA" id="ARBA00004141"/>
    </source>
</evidence>
<reference evidence="7 8" key="1">
    <citation type="journal article" date="2016" name="Nat. Commun.">
        <title>Thousands of microbial genomes shed light on interconnected biogeochemical processes in an aquifer system.</title>
        <authorList>
            <person name="Anantharaman K."/>
            <person name="Brown C.T."/>
            <person name="Hug L.A."/>
            <person name="Sharon I."/>
            <person name="Castelle C.J."/>
            <person name="Probst A.J."/>
            <person name="Thomas B.C."/>
            <person name="Singh A."/>
            <person name="Wilkins M.J."/>
            <person name="Karaoz U."/>
            <person name="Brodie E.L."/>
            <person name="Williams K.H."/>
            <person name="Hubbard S.S."/>
            <person name="Banfield J.F."/>
        </authorList>
    </citation>
    <scope>NUCLEOTIDE SEQUENCE [LARGE SCALE GENOMIC DNA]</scope>
</reference>
<dbReference type="PANTHER" id="PTHR30474">
    <property type="entry name" value="CELL CYCLE PROTEIN"/>
    <property type="match status" value="1"/>
</dbReference>
<feature type="transmembrane region" description="Helical" evidence="6">
    <location>
        <begin position="33"/>
        <end position="50"/>
    </location>
</feature>
<keyword evidence="3" id="KW-0133">Cell shape</keyword>
<feature type="transmembrane region" description="Helical" evidence="6">
    <location>
        <begin position="7"/>
        <end position="27"/>
    </location>
</feature>
<feature type="transmembrane region" description="Helical" evidence="6">
    <location>
        <begin position="62"/>
        <end position="79"/>
    </location>
</feature>
<sequence>MRRIWDWPLFLLILAIGSVSLLVIYSINKNLALNQLVFWLLGLTVLYFVSLFDFRSFLKISLGFYVLTIIFLALVHFVGEPVRGSIRWIDLGFFRFQPSEIAKVSSVIALASFYSQKSAKDLRNLVLSLLIILPLVFLILIQPDIGNALIIVCIWFGISLISGLQIKHLLIFSLLAIILATFSYEVLAPYQKGRISAFINPEKDPLGAGYNIIQSKIAIGSGQFFGRGLGRGSQSQLKFLPETESDFIFAVTGEQLGFLGASLVIVLFTAILLRIINFAKNDIDRFSQLIMTGITSFMLSQFFINIGMNMGIVPVTGITLPLVSYGGSSLVSTLFLLGIIFSIRRLRSQIE</sequence>
<dbReference type="GO" id="GO:0015648">
    <property type="term" value="F:lipid-linked peptidoglycan transporter activity"/>
    <property type="evidence" value="ECO:0007669"/>
    <property type="project" value="TreeGrafter"/>
</dbReference>
<dbReference type="NCBIfam" id="TIGR02210">
    <property type="entry name" value="rodA_shape"/>
    <property type="match status" value="1"/>
</dbReference>
<evidence type="ECO:0000313" key="7">
    <source>
        <dbReference type="EMBL" id="OGD98608.1"/>
    </source>
</evidence>
<dbReference type="Proteomes" id="UP000177039">
    <property type="component" value="Unassembled WGS sequence"/>
</dbReference>
<evidence type="ECO:0000256" key="3">
    <source>
        <dbReference type="ARBA" id="ARBA00022960"/>
    </source>
</evidence>
<gene>
    <name evidence="7" type="ORF">A3B54_05495</name>
</gene>
<evidence type="ECO:0000256" key="2">
    <source>
        <dbReference type="ARBA" id="ARBA00022692"/>
    </source>
</evidence>
<feature type="transmembrane region" description="Helical" evidence="6">
    <location>
        <begin position="122"/>
        <end position="141"/>
    </location>
</feature>
<dbReference type="GO" id="GO:0051301">
    <property type="term" value="P:cell division"/>
    <property type="evidence" value="ECO:0007669"/>
    <property type="project" value="InterPro"/>
</dbReference>
<dbReference type="EMBL" id="MFBT01000034">
    <property type="protein sequence ID" value="OGD98608.1"/>
    <property type="molecule type" value="Genomic_DNA"/>
</dbReference>
<keyword evidence="2 6" id="KW-0812">Transmembrane</keyword>
<feature type="transmembrane region" description="Helical" evidence="6">
    <location>
        <begin position="322"/>
        <end position="343"/>
    </location>
</feature>
<dbReference type="GO" id="GO:0032153">
    <property type="term" value="C:cell division site"/>
    <property type="evidence" value="ECO:0007669"/>
    <property type="project" value="TreeGrafter"/>
</dbReference>
<feature type="transmembrane region" description="Helical" evidence="6">
    <location>
        <begin position="256"/>
        <end position="277"/>
    </location>
</feature>
<evidence type="ECO:0000256" key="6">
    <source>
        <dbReference type="SAM" id="Phobius"/>
    </source>
</evidence>
<evidence type="ECO:0000313" key="8">
    <source>
        <dbReference type="Proteomes" id="UP000177039"/>
    </source>
</evidence>
<feature type="transmembrane region" description="Helical" evidence="6">
    <location>
        <begin position="289"/>
        <end position="310"/>
    </location>
</feature>
<keyword evidence="5 6" id="KW-0472">Membrane</keyword>
<dbReference type="InterPro" id="IPR018365">
    <property type="entry name" value="Cell_cycle_FtsW-rel_CS"/>
</dbReference>
<comment type="subcellular location">
    <subcellularLocation>
        <location evidence="1">Membrane</location>
        <topology evidence="1">Multi-pass membrane protein</topology>
    </subcellularLocation>
</comment>
<evidence type="ECO:0000256" key="5">
    <source>
        <dbReference type="ARBA" id="ARBA00023136"/>
    </source>
</evidence>
<organism evidence="7 8">
    <name type="scientific">Candidatus Curtissbacteria bacterium RIFCSPLOWO2_01_FULL_42_50</name>
    <dbReference type="NCBI Taxonomy" id="1797730"/>
    <lineage>
        <taxon>Bacteria</taxon>
        <taxon>Candidatus Curtissiibacteriota</taxon>
    </lineage>
</organism>
<dbReference type="Pfam" id="PF01098">
    <property type="entry name" value="FTSW_RODA_SPOVE"/>
    <property type="match status" value="1"/>
</dbReference>
<feature type="transmembrane region" description="Helical" evidence="6">
    <location>
        <begin position="147"/>
        <end position="164"/>
    </location>
</feature>
<accession>A0A1F5H3D7</accession>
<comment type="caution">
    <text evidence="7">The sequence shown here is derived from an EMBL/GenBank/DDBJ whole genome shotgun (WGS) entry which is preliminary data.</text>
</comment>
<dbReference type="AlphaFoldDB" id="A0A1F5H3D7"/>